<sequence>MIDLKLLREDPDAVRRSQLSRGEDPAAVEALLEADAARRAAISAADALRAEQKAASKSVGKASPEERPALLQRAKDLAEQVKAAETDQAAAEAAFTTAHMAVPNVIIDGVPAGGEADFAVLEVVGDVPQLADPKDHLELGESLGLIDMQRGAKVSGSRFYFLTGRGALLQLGLLQLALRVAVDNGFIPMIPPVLVRPEVMSGTGFLGAHADEVYRLEADDLYLVGTSEVPLAGYHSGEILDLSDGPLRYAGWSSCFRREAGSYGKDTRGIIRVHQFDKVEGFVYCRPEEAEAEHQLLLGWQREMLALIEVPYRVIDVAAGDLGSSAARKFDCEAWVPTQQTYRELTSTSNCTTFQARRLATRYRDANGKPQVAATLNGTLATTRWLVAVLENHQQPDGSVRVPAALAPFVGAEVLEPVSPV</sequence>
<feature type="binding site" evidence="7">
    <location>
        <begin position="226"/>
        <end position="228"/>
    </location>
    <ligand>
        <name>L-serine</name>
        <dbReference type="ChEBI" id="CHEBI:33384"/>
    </ligand>
</feature>
<dbReference type="UniPathway" id="UPA00906">
    <property type="reaction ID" value="UER00895"/>
</dbReference>
<feature type="binding site" evidence="7 8">
    <location>
        <position position="280"/>
    </location>
    <ligand>
        <name>L-serine</name>
        <dbReference type="ChEBI" id="CHEBI:33384"/>
    </ligand>
</feature>
<comment type="domain">
    <text evidence="7">Consists of two distinct domains, a catalytic core and a N-terminal extension that is involved in tRNA binding.</text>
</comment>
<dbReference type="RefSeq" id="WP_180915928.1">
    <property type="nucleotide sequence ID" value="NZ_CP059165.1"/>
</dbReference>
<organism evidence="11 12">
    <name type="scientific">Mycobacterium vicinigordonae</name>
    <dbReference type="NCBI Taxonomy" id="1719132"/>
    <lineage>
        <taxon>Bacteria</taxon>
        <taxon>Bacillati</taxon>
        <taxon>Actinomycetota</taxon>
        <taxon>Actinomycetes</taxon>
        <taxon>Mycobacteriales</taxon>
        <taxon>Mycobacteriaceae</taxon>
        <taxon>Mycobacterium</taxon>
    </lineage>
</organism>
<evidence type="ECO:0000256" key="9">
    <source>
        <dbReference type="PIRSR" id="PIRSR001529-2"/>
    </source>
</evidence>
<comment type="subunit">
    <text evidence="7">Homodimer. The tRNA molecule binds across the dimer.</text>
</comment>
<proteinExistence type="inferred from homology"/>
<dbReference type="Pfam" id="PF02403">
    <property type="entry name" value="Seryl_tRNA_N"/>
    <property type="match status" value="1"/>
</dbReference>
<feature type="binding site" evidence="8">
    <location>
        <position position="226"/>
    </location>
    <ligand>
        <name>L-serine</name>
        <dbReference type="ChEBI" id="CHEBI:33384"/>
    </ligand>
</feature>
<evidence type="ECO:0000313" key="11">
    <source>
        <dbReference type="EMBL" id="QLL07354.1"/>
    </source>
</evidence>
<dbReference type="SUPFAM" id="SSF46589">
    <property type="entry name" value="tRNA-binding arm"/>
    <property type="match status" value="1"/>
</dbReference>
<comment type="catalytic activity">
    <reaction evidence="7">
        <text>tRNA(Sec) + L-serine + ATP = L-seryl-tRNA(Sec) + AMP + diphosphate + H(+)</text>
        <dbReference type="Rhea" id="RHEA:42580"/>
        <dbReference type="Rhea" id="RHEA-COMP:9742"/>
        <dbReference type="Rhea" id="RHEA-COMP:10128"/>
        <dbReference type="ChEBI" id="CHEBI:15378"/>
        <dbReference type="ChEBI" id="CHEBI:30616"/>
        <dbReference type="ChEBI" id="CHEBI:33019"/>
        <dbReference type="ChEBI" id="CHEBI:33384"/>
        <dbReference type="ChEBI" id="CHEBI:78442"/>
        <dbReference type="ChEBI" id="CHEBI:78533"/>
        <dbReference type="ChEBI" id="CHEBI:456215"/>
        <dbReference type="EC" id="6.1.1.11"/>
    </reaction>
</comment>
<dbReference type="PANTHER" id="PTHR11778">
    <property type="entry name" value="SERYL-TRNA SYNTHETASE"/>
    <property type="match status" value="1"/>
</dbReference>
<evidence type="ECO:0000256" key="2">
    <source>
        <dbReference type="ARBA" id="ARBA00022598"/>
    </source>
</evidence>
<dbReference type="InterPro" id="IPR033729">
    <property type="entry name" value="SerRS_core"/>
</dbReference>
<evidence type="ECO:0000256" key="7">
    <source>
        <dbReference type="HAMAP-Rule" id="MF_00176"/>
    </source>
</evidence>
<keyword evidence="12" id="KW-1185">Reference proteome</keyword>
<feature type="binding site" evidence="7 9">
    <location>
        <begin position="257"/>
        <end position="259"/>
    </location>
    <ligand>
        <name>ATP</name>
        <dbReference type="ChEBI" id="CHEBI:30616"/>
    </ligand>
</feature>
<evidence type="ECO:0000256" key="3">
    <source>
        <dbReference type="ARBA" id="ARBA00022741"/>
    </source>
</evidence>
<evidence type="ECO:0000259" key="10">
    <source>
        <dbReference type="PROSITE" id="PS50862"/>
    </source>
</evidence>
<feature type="binding site" evidence="8">
    <location>
        <position position="377"/>
    </location>
    <ligand>
        <name>L-serine</name>
        <dbReference type="ChEBI" id="CHEBI:33384"/>
    </ligand>
</feature>
<dbReference type="FunFam" id="1.10.287.40:FF:000004">
    <property type="entry name" value="Serine--tRNA ligase"/>
    <property type="match status" value="1"/>
</dbReference>
<comment type="catalytic activity">
    <reaction evidence="7">
        <text>tRNA(Ser) + L-serine + ATP = L-seryl-tRNA(Ser) + AMP + diphosphate + H(+)</text>
        <dbReference type="Rhea" id="RHEA:12292"/>
        <dbReference type="Rhea" id="RHEA-COMP:9669"/>
        <dbReference type="Rhea" id="RHEA-COMP:9703"/>
        <dbReference type="ChEBI" id="CHEBI:15378"/>
        <dbReference type="ChEBI" id="CHEBI:30616"/>
        <dbReference type="ChEBI" id="CHEBI:33019"/>
        <dbReference type="ChEBI" id="CHEBI:33384"/>
        <dbReference type="ChEBI" id="CHEBI:78442"/>
        <dbReference type="ChEBI" id="CHEBI:78533"/>
        <dbReference type="ChEBI" id="CHEBI:456215"/>
        <dbReference type="EC" id="6.1.1.11"/>
    </reaction>
</comment>
<dbReference type="InterPro" id="IPR010978">
    <property type="entry name" value="tRNA-bd_arm"/>
</dbReference>
<keyword evidence="2 7" id="KW-0436">Ligase</keyword>
<feature type="binding site" evidence="7">
    <location>
        <position position="379"/>
    </location>
    <ligand>
        <name>L-serine</name>
        <dbReference type="ChEBI" id="CHEBI:33384"/>
    </ligand>
</feature>
<dbReference type="InterPro" id="IPR045864">
    <property type="entry name" value="aa-tRNA-synth_II/BPL/LPL"/>
</dbReference>
<dbReference type="PROSITE" id="PS50862">
    <property type="entry name" value="AA_TRNA_LIGASE_II"/>
    <property type="match status" value="1"/>
</dbReference>
<dbReference type="InterPro" id="IPR042103">
    <property type="entry name" value="SerRS_1_N_sf"/>
</dbReference>
<dbReference type="PIRSF" id="PIRSF001529">
    <property type="entry name" value="Ser-tRNA-synth_IIa"/>
    <property type="match status" value="1"/>
</dbReference>
<dbReference type="GO" id="GO:0004828">
    <property type="term" value="F:serine-tRNA ligase activity"/>
    <property type="evidence" value="ECO:0007669"/>
    <property type="project" value="UniProtKB-UniRule"/>
</dbReference>
<dbReference type="Gene3D" id="3.30.930.10">
    <property type="entry name" value="Bira Bifunctional Protein, Domain 2"/>
    <property type="match status" value="1"/>
</dbReference>
<reference evidence="11" key="1">
    <citation type="submission" date="2020-07" db="EMBL/GenBank/DDBJ databases">
        <title>Description of Mycobacterium gordonae subsp. intergordonae subsp.nov. and Mycobacterium gordonae subsp. gordonae subsp. nov.</title>
        <authorList>
            <person name="Huang H."/>
        </authorList>
    </citation>
    <scope>NUCLEOTIDE SEQUENCE [LARGE SCALE GENOMIC DNA]</scope>
    <source>
        <strain evidence="11">24T</strain>
    </source>
</reference>
<evidence type="ECO:0000256" key="8">
    <source>
        <dbReference type="PIRSR" id="PIRSR001529-1"/>
    </source>
</evidence>
<keyword evidence="1 7" id="KW-0963">Cytoplasm</keyword>
<dbReference type="HAMAP" id="MF_00176">
    <property type="entry name" value="Ser_tRNA_synth_type1"/>
    <property type="match status" value="1"/>
</dbReference>
<evidence type="ECO:0000313" key="12">
    <source>
        <dbReference type="Proteomes" id="UP000510682"/>
    </source>
</evidence>
<dbReference type="EMBL" id="CP059165">
    <property type="protein sequence ID" value="QLL07354.1"/>
    <property type="molecule type" value="Genomic_DNA"/>
</dbReference>
<dbReference type="InterPro" id="IPR015866">
    <property type="entry name" value="Ser-tRNA-synth_1_N"/>
</dbReference>
<dbReference type="GO" id="GO:0005737">
    <property type="term" value="C:cytoplasm"/>
    <property type="evidence" value="ECO:0007669"/>
    <property type="project" value="UniProtKB-SubCell"/>
</dbReference>
<dbReference type="PRINTS" id="PR00981">
    <property type="entry name" value="TRNASYNTHSER"/>
</dbReference>
<dbReference type="Pfam" id="PF00587">
    <property type="entry name" value="tRNA-synt_2b"/>
    <property type="match status" value="1"/>
</dbReference>
<keyword evidence="4 7" id="KW-0067">ATP-binding</keyword>
<reference evidence="11" key="2">
    <citation type="submission" date="2020-07" db="EMBL/GenBank/DDBJ databases">
        <authorList>
            <person name="Yu X."/>
        </authorList>
    </citation>
    <scope>NUCLEOTIDE SEQUENCE [LARGE SCALE GENOMIC DNA]</scope>
    <source>
        <strain evidence="11">24T</strain>
    </source>
</reference>
<evidence type="ECO:0000256" key="1">
    <source>
        <dbReference type="ARBA" id="ARBA00022490"/>
    </source>
</evidence>
<dbReference type="AlphaFoldDB" id="A0A7D6I0S4"/>
<dbReference type="InterPro" id="IPR002317">
    <property type="entry name" value="Ser-tRNA-ligase_type_1"/>
</dbReference>
<dbReference type="GO" id="GO:0016260">
    <property type="term" value="P:selenocysteine biosynthetic process"/>
    <property type="evidence" value="ECO:0007669"/>
    <property type="project" value="UniProtKB-UniRule"/>
</dbReference>
<feature type="domain" description="Aminoacyl-transfer RNA synthetases class-II family profile" evidence="10">
    <location>
        <begin position="135"/>
        <end position="403"/>
    </location>
</feature>
<feature type="binding site" evidence="7 9">
    <location>
        <begin position="344"/>
        <end position="347"/>
    </location>
    <ligand>
        <name>ATP</name>
        <dbReference type="ChEBI" id="CHEBI:30616"/>
    </ligand>
</feature>
<evidence type="ECO:0000256" key="4">
    <source>
        <dbReference type="ARBA" id="ARBA00022840"/>
    </source>
</evidence>
<feature type="binding site" evidence="9">
    <location>
        <begin position="273"/>
        <end position="276"/>
    </location>
    <ligand>
        <name>ATP</name>
        <dbReference type="ChEBI" id="CHEBI:30616"/>
    </ligand>
</feature>
<evidence type="ECO:0000256" key="5">
    <source>
        <dbReference type="ARBA" id="ARBA00022917"/>
    </source>
</evidence>
<dbReference type="GO" id="GO:0005524">
    <property type="term" value="F:ATP binding"/>
    <property type="evidence" value="ECO:0007669"/>
    <property type="project" value="UniProtKB-UniRule"/>
</dbReference>
<feature type="binding site" evidence="7">
    <location>
        <position position="273"/>
    </location>
    <ligand>
        <name>ATP</name>
        <dbReference type="ChEBI" id="CHEBI:30616"/>
    </ligand>
</feature>
<dbReference type="NCBIfam" id="TIGR00414">
    <property type="entry name" value="serS"/>
    <property type="match status" value="1"/>
</dbReference>
<dbReference type="KEGG" id="mgor:H0P51_27575"/>
<dbReference type="InterPro" id="IPR006195">
    <property type="entry name" value="aa-tRNA-synth_II"/>
</dbReference>
<comment type="subcellular location">
    <subcellularLocation>
        <location evidence="7">Cytoplasm</location>
    </subcellularLocation>
</comment>
<dbReference type="SUPFAM" id="SSF55681">
    <property type="entry name" value="Class II aaRS and biotin synthetases"/>
    <property type="match status" value="1"/>
</dbReference>
<dbReference type="InterPro" id="IPR002314">
    <property type="entry name" value="aa-tRNA-synt_IIb"/>
</dbReference>
<comment type="similarity">
    <text evidence="7">Belongs to the class-II aminoacyl-tRNA synthetase family. Type-1 seryl-tRNA synthetase subfamily.</text>
</comment>
<dbReference type="GO" id="GO:0006434">
    <property type="term" value="P:seryl-tRNA aminoacylation"/>
    <property type="evidence" value="ECO:0007669"/>
    <property type="project" value="UniProtKB-UniRule"/>
</dbReference>
<evidence type="ECO:0000256" key="6">
    <source>
        <dbReference type="ARBA" id="ARBA00023146"/>
    </source>
</evidence>
<dbReference type="Proteomes" id="UP000510682">
    <property type="component" value="Chromosome"/>
</dbReference>
<comment type="pathway">
    <text evidence="7">Aminoacyl-tRNA biosynthesis; selenocysteinyl-tRNA(Sec) biosynthesis; L-seryl-tRNA(Sec) from L-serine and tRNA(Sec): step 1/1.</text>
</comment>
<protein>
    <recommendedName>
        <fullName evidence="7">Serine--tRNA ligase</fullName>
        <ecNumber evidence="7">6.1.1.11</ecNumber>
    </recommendedName>
    <alternativeName>
        <fullName evidence="7">Seryl-tRNA synthetase</fullName>
        <shortName evidence="7">SerRS</shortName>
    </alternativeName>
    <alternativeName>
        <fullName evidence="7">Seryl-tRNA(Ser/Sec) synthetase</fullName>
    </alternativeName>
</protein>
<name>A0A7D6I0S4_9MYCO</name>
<dbReference type="CDD" id="cd00770">
    <property type="entry name" value="SerRS_core"/>
    <property type="match status" value="1"/>
</dbReference>
<feature type="binding site" evidence="8">
    <location>
        <position position="257"/>
    </location>
    <ligand>
        <name>L-serine</name>
        <dbReference type="ChEBI" id="CHEBI:33384"/>
    </ligand>
</feature>
<dbReference type="EC" id="6.1.1.11" evidence="7"/>
<dbReference type="Gene3D" id="1.10.287.40">
    <property type="entry name" value="Serine-tRNA synthetase, tRNA binding domain"/>
    <property type="match status" value="1"/>
</dbReference>
<keyword evidence="6 7" id="KW-0030">Aminoacyl-tRNA synthetase</keyword>
<keyword evidence="3 7" id="KW-0547">Nucleotide-binding</keyword>
<accession>A0A7D6I0S4</accession>
<keyword evidence="5 7" id="KW-0648">Protein biosynthesis</keyword>
<gene>
    <name evidence="7 11" type="primary">serS</name>
    <name evidence="11" type="ORF">H0P51_27575</name>
</gene>
<feature type="site" description="Important for serine binding" evidence="8">
    <location>
        <position position="379"/>
    </location>
</feature>
<comment type="function">
    <text evidence="7">Catalyzes the attachment of serine to tRNA(Ser). Is also able to aminoacylate tRNA(Sec) with serine, to form the misacylated tRNA L-seryl-tRNA(Sec), which will be further converted into selenocysteinyl-tRNA(Sec).</text>
</comment>